<feature type="region of interest" description="Disordered" evidence="2">
    <location>
        <begin position="1"/>
        <end position="69"/>
    </location>
</feature>
<evidence type="ECO:0000313" key="5">
    <source>
        <dbReference type="Proteomes" id="UP000515743"/>
    </source>
</evidence>
<evidence type="ECO:0000313" key="4">
    <source>
        <dbReference type="EMBL" id="QNE88732.1"/>
    </source>
</evidence>
<feature type="domain" description="CsbD-like" evidence="3">
    <location>
        <begin position="4"/>
        <end position="54"/>
    </location>
</feature>
<dbReference type="Pfam" id="PF05532">
    <property type="entry name" value="CsbD"/>
    <property type="match status" value="1"/>
</dbReference>
<name>A0A7G7CMB6_9CORY</name>
<dbReference type="Proteomes" id="UP000515743">
    <property type="component" value="Chromosome"/>
</dbReference>
<evidence type="ECO:0000256" key="1">
    <source>
        <dbReference type="ARBA" id="ARBA00009129"/>
    </source>
</evidence>
<proteinExistence type="inferred from homology"/>
<protein>
    <submittedName>
        <fullName evidence="4">CsbD family protein</fullName>
    </submittedName>
</protein>
<dbReference type="EMBL" id="CP059404">
    <property type="protein sequence ID" value="QNE88732.1"/>
    <property type="molecule type" value="Genomic_DNA"/>
</dbReference>
<keyword evidence="5" id="KW-1185">Reference proteome</keyword>
<feature type="compositionally biased region" description="Basic and acidic residues" evidence="2">
    <location>
        <begin position="1"/>
        <end position="19"/>
    </location>
</feature>
<dbReference type="SUPFAM" id="SSF69047">
    <property type="entry name" value="Hypothetical protein YjbJ"/>
    <property type="match status" value="1"/>
</dbReference>
<comment type="similarity">
    <text evidence="1">Belongs to the UPF0337 (CsbD) family.</text>
</comment>
<dbReference type="InterPro" id="IPR008462">
    <property type="entry name" value="CsbD"/>
</dbReference>
<evidence type="ECO:0000256" key="2">
    <source>
        <dbReference type="SAM" id="MobiDB-lite"/>
    </source>
</evidence>
<reference evidence="4 5" key="1">
    <citation type="submission" date="2020-07" db="EMBL/GenBank/DDBJ databases">
        <title>Complete genome and description of Corynebacterium incognita strain Marseille-Q3630 sp. nov.</title>
        <authorList>
            <person name="Boxberger M."/>
        </authorList>
    </citation>
    <scope>NUCLEOTIDE SEQUENCE [LARGE SCALE GENOMIC DNA]</scope>
    <source>
        <strain evidence="4 5">Marseille-Q3630</strain>
    </source>
</reference>
<gene>
    <name evidence="4" type="ORF">H0194_06405</name>
</gene>
<dbReference type="RefSeq" id="WP_185175122.1">
    <property type="nucleotide sequence ID" value="NZ_CP059404.1"/>
</dbReference>
<dbReference type="InterPro" id="IPR036629">
    <property type="entry name" value="YjbJ_sf"/>
</dbReference>
<dbReference type="KEGG" id="cik:H0194_06405"/>
<dbReference type="AlphaFoldDB" id="A0A7G7CMB6"/>
<evidence type="ECO:0000259" key="3">
    <source>
        <dbReference type="Pfam" id="PF05532"/>
    </source>
</evidence>
<dbReference type="Gene3D" id="1.10.1470.10">
    <property type="entry name" value="YjbJ"/>
    <property type="match status" value="1"/>
</dbReference>
<accession>A0A7G7CMB6</accession>
<feature type="compositionally biased region" description="Basic and acidic residues" evidence="2">
    <location>
        <begin position="43"/>
        <end position="58"/>
    </location>
</feature>
<sequence>MSGVENKKDELLGKAKEGLGEATGNEDLANEGKADQVKSGAKQKAEQAGDAIKDKSDEVLGGLKDNADN</sequence>
<organism evidence="4 5">
    <name type="scientific">Corynebacterium incognita</name>
    <dbReference type="NCBI Taxonomy" id="2754725"/>
    <lineage>
        <taxon>Bacteria</taxon>
        <taxon>Bacillati</taxon>
        <taxon>Actinomycetota</taxon>
        <taxon>Actinomycetes</taxon>
        <taxon>Mycobacteriales</taxon>
        <taxon>Corynebacteriaceae</taxon>
        <taxon>Corynebacterium</taxon>
    </lineage>
</organism>